<dbReference type="AlphaFoldDB" id="A0A5E4TNY8"/>
<feature type="region of interest" description="Disordered" evidence="1">
    <location>
        <begin position="1"/>
        <end position="22"/>
    </location>
</feature>
<proteinExistence type="predicted"/>
<evidence type="ECO:0000256" key="1">
    <source>
        <dbReference type="SAM" id="MobiDB-lite"/>
    </source>
</evidence>
<evidence type="ECO:0000313" key="3">
    <source>
        <dbReference type="Proteomes" id="UP000337189"/>
    </source>
</evidence>
<dbReference type="EMBL" id="CABPSJ010000002">
    <property type="protein sequence ID" value="VVD88298.1"/>
    <property type="molecule type" value="Genomic_DNA"/>
</dbReference>
<gene>
    <name evidence="2" type="ORF">PCO31110_01479</name>
</gene>
<evidence type="ECO:0000313" key="2">
    <source>
        <dbReference type="EMBL" id="VVD88298.1"/>
    </source>
</evidence>
<dbReference type="Proteomes" id="UP000337189">
    <property type="component" value="Unassembled WGS sequence"/>
</dbReference>
<organism evidence="2 3">
    <name type="scientific">Pandoraea communis</name>
    <dbReference type="NCBI Taxonomy" id="2508297"/>
    <lineage>
        <taxon>Bacteria</taxon>
        <taxon>Pseudomonadati</taxon>
        <taxon>Pseudomonadota</taxon>
        <taxon>Betaproteobacteria</taxon>
        <taxon>Burkholderiales</taxon>
        <taxon>Burkholderiaceae</taxon>
        <taxon>Pandoraea</taxon>
    </lineage>
</organism>
<accession>A0A5E4TNY8</accession>
<dbReference type="RefSeq" id="WP_010808133.1">
    <property type="nucleotide sequence ID" value="NZ_CABPSJ010000002.1"/>
</dbReference>
<sequence>MNDSRNTDDAPTNDTDMTPGRQDAALVIPRSLAREGHVVWFYQQKKYLGFEWCESSKEIQKRHVADSENAIYFDTYAHAVVSSDRLITPSLILYSPGKGKPPIVKG</sequence>
<protein>
    <submittedName>
        <fullName evidence="2">Uncharacterized protein</fullName>
    </submittedName>
</protein>
<name>A0A5E4TNY8_9BURK</name>
<reference evidence="2 3" key="1">
    <citation type="submission" date="2019-08" db="EMBL/GenBank/DDBJ databases">
        <authorList>
            <person name="Peeters C."/>
        </authorList>
    </citation>
    <scope>NUCLEOTIDE SEQUENCE [LARGE SCALE GENOMIC DNA]</scope>
    <source>
        <strain evidence="2 3">LMG 31110</strain>
    </source>
</reference>